<dbReference type="SUPFAM" id="SSF56801">
    <property type="entry name" value="Acetyl-CoA synthetase-like"/>
    <property type="match status" value="1"/>
</dbReference>
<dbReference type="PANTHER" id="PTHR43845">
    <property type="entry name" value="BLR5969 PROTEIN"/>
    <property type="match status" value="1"/>
</dbReference>
<keyword evidence="2" id="KW-0436">Ligase</keyword>
<keyword evidence="3" id="KW-1185">Reference proteome</keyword>
<dbReference type="PANTHER" id="PTHR43845:SF1">
    <property type="entry name" value="BLR5969 PROTEIN"/>
    <property type="match status" value="1"/>
</dbReference>
<dbReference type="InterPro" id="IPR000873">
    <property type="entry name" value="AMP-dep_synth/lig_dom"/>
</dbReference>
<gene>
    <name evidence="2" type="ORF">ACIA8P_37550</name>
</gene>
<dbReference type="Pfam" id="PF00501">
    <property type="entry name" value="AMP-binding"/>
    <property type="match status" value="1"/>
</dbReference>
<protein>
    <submittedName>
        <fullName evidence="2">Phenylacetate--CoA ligase family protein</fullName>
    </submittedName>
</protein>
<evidence type="ECO:0000313" key="3">
    <source>
        <dbReference type="Proteomes" id="UP001612415"/>
    </source>
</evidence>
<organism evidence="2 3">
    <name type="scientific">Streptomyces cellulosae</name>
    <dbReference type="NCBI Taxonomy" id="1968"/>
    <lineage>
        <taxon>Bacteria</taxon>
        <taxon>Bacillati</taxon>
        <taxon>Actinomycetota</taxon>
        <taxon>Actinomycetes</taxon>
        <taxon>Kitasatosporales</taxon>
        <taxon>Streptomycetaceae</taxon>
        <taxon>Streptomyces</taxon>
    </lineage>
</organism>
<dbReference type="Proteomes" id="UP001612415">
    <property type="component" value="Unassembled WGS sequence"/>
</dbReference>
<proteinExistence type="predicted"/>
<dbReference type="GO" id="GO:0016874">
    <property type="term" value="F:ligase activity"/>
    <property type="evidence" value="ECO:0007669"/>
    <property type="project" value="UniProtKB-KW"/>
</dbReference>
<evidence type="ECO:0000259" key="1">
    <source>
        <dbReference type="Pfam" id="PF00501"/>
    </source>
</evidence>
<dbReference type="InterPro" id="IPR042099">
    <property type="entry name" value="ANL_N_sf"/>
</dbReference>
<evidence type="ECO:0000313" key="2">
    <source>
        <dbReference type="EMBL" id="MFI5680251.1"/>
    </source>
</evidence>
<dbReference type="EMBL" id="JBITDC010000019">
    <property type="protein sequence ID" value="MFI5680251.1"/>
    <property type="molecule type" value="Genomic_DNA"/>
</dbReference>
<dbReference type="Gene3D" id="3.40.50.12780">
    <property type="entry name" value="N-terminal domain of ligase-like"/>
    <property type="match status" value="1"/>
</dbReference>
<name>A0ABW7YDH1_STRCE</name>
<sequence>MNTGIRLAADLDAISREEIERLRAHNFTQLVTAARRTPAVLRRWPGLDSVHSLNRLPELPVLTPAALADGCPPHSMEFLIDGDQPGMVLRSSGTSSKVKMMYHSWAFNEQVSTLGARGLRATLPEPPHRVANCLYGAELNGSFLFTQEIARLLGARVYPLGNVTGVADTAKMIAEHAIDTLAAPPGYGVDLLTSTPPDMLASMRTYLYIGESLGASRTTALTDALPELTVRSLAYSTTETGPIGYQCRRLSGNDHHVHEDAMVVEIVDEETGLAVPDGEEGEVLVTPLSDTGMALFRYAIGDRGRLSTQPCRCGSQAAVLTLLGRARQSLNVDSETVSADQLMSRLARLGITDPADCQLQVLWAVNRYRVRLLLSPSTPKDITADAVVAAFADTVELNQIVTGPRCLGFTVEHVERSDFERTERGKVPTLYQRLVTA</sequence>
<feature type="domain" description="AMP-dependent synthetase/ligase" evidence="1">
    <location>
        <begin position="146"/>
        <end position="285"/>
    </location>
</feature>
<dbReference type="RefSeq" id="WP_398660696.1">
    <property type="nucleotide sequence ID" value="NZ_JBITDC010000019.1"/>
</dbReference>
<comment type="caution">
    <text evidence="2">The sequence shown here is derived from an EMBL/GenBank/DDBJ whole genome shotgun (WGS) entry which is preliminary data.</text>
</comment>
<accession>A0ABW7YDH1</accession>
<reference evidence="2 3" key="1">
    <citation type="submission" date="2024-10" db="EMBL/GenBank/DDBJ databases">
        <title>The Natural Products Discovery Center: Release of the First 8490 Sequenced Strains for Exploring Actinobacteria Biosynthetic Diversity.</title>
        <authorList>
            <person name="Kalkreuter E."/>
            <person name="Kautsar S.A."/>
            <person name="Yang D."/>
            <person name="Bader C.D."/>
            <person name="Teijaro C.N."/>
            <person name="Fluegel L."/>
            <person name="Davis C.M."/>
            <person name="Simpson J.R."/>
            <person name="Lauterbach L."/>
            <person name="Steele A.D."/>
            <person name="Gui C."/>
            <person name="Meng S."/>
            <person name="Li G."/>
            <person name="Viehrig K."/>
            <person name="Ye F."/>
            <person name="Su P."/>
            <person name="Kiefer A.F."/>
            <person name="Nichols A."/>
            <person name="Cepeda A.J."/>
            <person name="Yan W."/>
            <person name="Fan B."/>
            <person name="Jiang Y."/>
            <person name="Adhikari A."/>
            <person name="Zheng C.-J."/>
            <person name="Schuster L."/>
            <person name="Cowan T.M."/>
            <person name="Smanski M.J."/>
            <person name="Chevrette M.G."/>
            <person name="De Carvalho L.P.S."/>
            <person name="Shen B."/>
        </authorList>
    </citation>
    <scope>NUCLEOTIDE SEQUENCE [LARGE SCALE GENOMIC DNA]</scope>
    <source>
        <strain evidence="2 3">NPDC051599</strain>
    </source>
</reference>